<reference evidence="3 4" key="1">
    <citation type="submission" date="2012-04" db="EMBL/GenBank/DDBJ databases">
        <title>The Genome Sequence of Saprolegnia declina VS20.</title>
        <authorList>
            <consortium name="The Broad Institute Genome Sequencing Platform"/>
            <person name="Russ C."/>
            <person name="Nusbaum C."/>
            <person name="Tyler B."/>
            <person name="van West P."/>
            <person name="Dieguez-Uribeondo J."/>
            <person name="de Bruijn I."/>
            <person name="Tripathy S."/>
            <person name="Jiang R."/>
            <person name="Young S.K."/>
            <person name="Zeng Q."/>
            <person name="Gargeya S."/>
            <person name="Fitzgerald M."/>
            <person name="Haas B."/>
            <person name="Abouelleil A."/>
            <person name="Alvarado L."/>
            <person name="Arachchi H.M."/>
            <person name="Berlin A."/>
            <person name="Chapman S.B."/>
            <person name="Goldberg J."/>
            <person name="Griggs A."/>
            <person name="Gujja S."/>
            <person name="Hansen M."/>
            <person name="Howarth C."/>
            <person name="Imamovic A."/>
            <person name="Larimer J."/>
            <person name="McCowen C."/>
            <person name="Montmayeur A."/>
            <person name="Murphy C."/>
            <person name="Neiman D."/>
            <person name="Pearson M."/>
            <person name="Priest M."/>
            <person name="Roberts A."/>
            <person name="Saif S."/>
            <person name="Shea T."/>
            <person name="Sisk P."/>
            <person name="Sykes S."/>
            <person name="Wortman J."/>
            <person name="Nusbaum C."/>
            <person name="Birren B."/>
        </authorList>
    </citation>
    <scope>NUCLEOTIDE SEQUENCE [LARGE SCALE GENOMIC DNA]</scope>
    <source>
        <strain evidence="3 4">VS20</strain>
    </source>
</reference>
<dbReference type="eggNOG" id="KOG4672">
    <property type="taxonomic scope" value="Eukaryota"/>
</dbReference>
<evidence type="ECO:0000256" key="1">
    <source>
        <dbReference type="SAM" id="MobiDB-lite"/>
    </source>
</evidence>
<feature type="domain" description="Wbp11/ELF5/Saf1 N-terminal" evidence="2">
    <location>
        <begin position="7"/>
        <end position="82"/>
    </location>
</feature>
<feature type="compositionally biased region" description="Pro residues" evidence="1">
    <location>
        <begin position="173"/>
        <end position="223"/>
    </location>
</feature>
<feature type="region of interest" description="Disordered" evidence="1">
    <location>
        <begin position="1"/>
        <end position="110"/>
    </location>
</feature>
<evidence type="ECO:0000313" key="3">
    <source>
        <dbReference type="EMBL" id="EQC27386.1"/>
    </source>
</evidence>
<organism evidence="3 4">
    <name type="scientific">Saprolegnia diclina (strain VS20)</name>
    <dbReference type="NCBI Taxonomy" id="1156394"/>
    <lineage>
        <taxon>Eukaryota</taxon>
        <taxon>Sar</taxon>
        <taxon>Stramenopiles</taxon>
        <taxon>Oomycota</taxon>
        <taxon>Saprolegniomycetes</taxon>
        <taxon>Saprolegniales</taxon>
        <taxon>Saprolegniaceae</taxon>
        <taxon>Saprolegnia</taxon>
    </lineage>
</organism>
<dbReference type="InterPro" id="IPR019007">
    <property type="entry name" value="Wbp11/ELF5/Saf1_N"/>
</dbReference>
<dbReference type="GO" id="GO:0006396">
    <property type="term" value="P:RNA processing"/>
    <property type="evidence" value="ECO:0007669"/>
    <property type="project" value="InterPro"/>
</dbReference>
<dbReference type="VEuPathDB" id="FungiDB:SDRG_14827"/>
<accession>T0PYS0</accession>
<proteinExistence type="predicted"/>
<dbReference type="STRING" id="1156394.T0PYS0"/>
<dbReference type="EMBL" id="JH767209">
    <property type="protein sequence ID" value="EQC27386.1"/>
    <property type="molecule type" value="Genomic_DNA"/>
</dbReference>
<dbReference type="OrthoDB" id="205569at2759"/>
<dbReference type="OMA" id="RQTQGHT"/>
<feature type="region of interest" description="Disordered" evidence="1">
    <location>
        <begin position="137"/>
        <end position="319"/>
    </location>
</feature>
<keyword evidence="4" id="KW-1185">Reference proteome</keyword>
<dbReference type="Proteomes" id="UP000030762">
    <property type="component" value="Unassembled WGS sequence"/>
</dbReference>
<dbReference type="Pfam" id="PF09429">
    <property type="entry name" value="Wbp11"/>
    <property type="match status" value="1"/>
</dbReference>
<feature type="compositionally biased region" description="Basic and acidic residues" evidence="1">
    <location>
        <begin position="85"/>
        <end position="110"/>
    </location>
</feature>
<protein>
    <recommendedName>
        <fullName evidence="2">Wbp11/ELF5/Saf1 N-terminal domain-containing protein</fullName>
    </recommendedName>
</protein>
<dbReference type="RefSeq" id="XP_008619205.1">
    <property type="nucleotide sequence ID" value="XM_008620983.1"/>
</dbReference>
<dbReference type="AlphaFoldDB" id="T0PYS0"/>
<feature type="compositionally biased region" description="Pro residues" evidence="1">
    <location>
        <begin position="230"/>
        <end position="256"/>
    </location>
</feature>
<evidence type="ECO:0000313" key="4">
    <source>
        <dbReference type="Proteomes" id="UP000030762"/>
    </source>
</evidence>
<feature type="compositionally biased region" description="Pro residues" evidence="1">
    <location>
        <begin position="286"/>
        <end position="300"/>
    </location>
</feature>
<feature type="compositionally biased region" description="Basic and acidic residues" evidence="1">
    <location>
        <begin position="61"/>
        <end position="78"/>
    </location>
</feature>
<dbReference type="GeneID" id="19955554"/>
<dbReference type="InParanoid" id="T0PYS0"/>
<sequence>MAKDKLSAAPLDAYRKEQKKKEKKAVKDRREHVKQTTGDNVDIGALTEKLRKLERDEENDRLDGAGRKRKQELEETIRQAKKKKADLEAEAKAREAALPKSKKELDARNKELYKNPEQSIHYHPIFNPYGVAPPGYSGSGNHPFTNAAMRNNIAGQPSLPLAPRPRMKIKNRPPLPKGPPPFRPPPPPPSAGMAPPPMVAPVMMPPHPPVGILPPPPPPPLPTPGSFDIIPPPPVAAPPMAAPAPPQRPPPPPPAPAMRYNEDDEDELRVRSLVPAALRVQRVTKPKPPSGARPPPPPPTTTGLSFAPVPLPTPAAPPATSELNAFLAEMKDLGAI</sequence>
<gene>
    <name evidence="3" type="ORF">SDRG_14827</name>
</gene>
<name>T0PYS0_SAPDV</name>
<dbReference type="PRINTS" id="PR01217">
    <property type="entry name" value="PRICHEXTENSN"/>
</dbReference>
<evidence type="ECO:0000259" key="2">
    <source>
        <dbReference type="Pfam" id="PF09429"/>
    </source>
</evidence>